<dbReference type="EMBL" id="FNIV01000009">
    <property type="protein sequence ID" value="SDO63253.1"/>
    <property type="molecule type" value="Genomic_DNA"/>
</dbReference>
<evidence type="ECO:0000313" key="1">
    <source>
        <dbReference type="EMBL" id="SDO63253.1"/>
    </source>
</evidence>
<evidence type="ECO:0000313" key="2">
    <source>
        <dbReference type="Proteomes" id="UP000199075"/>
    </source>
</evidence>
<protein>
    <submittedName>
        <fullName evidence="1">Uncharacterized protein</fullName>
    </submittedName>
</protein>
<sequence length="398" mass="46048">MNIDYELKLQILLRDLHAIDYEGLDPSTIRFSPLVLRLAGKESNTIYAKLRRSIVYRSLTYFGHRLAPEKWAPKARLPKCLALAALANMLHDESKVSQERARWLLSELNKERLKDKFTWSHGFPYSIQGAEILAKTPNLVTTYFCYLAYHTAEYCGVKDLPDEVNWKKIAINSLSVFPTRVYNDLPFYMYTPNSGYFVHNANLMAVEMGAALKACGNCIPNEVEGALLHSIEHFEKSESFPYSAPPSKNITEDNYHTGYVLRSLDRIKKFDAYPQYAERIDKILRMGCRRYVDMFIKNNKVMRDSQSIDTHSLAESLLFLDRFRGMLSTEQVEKLEKAIECTNQKLWDKKSKKYKNKLLLIPKTKIAVTDKTSYPRWSQAWMAFAYAQSLAPVSRKML</sequence>
<keyword evidence="2" id="KW-1185">Reference proteome</keyword>
<proteinExistence type="predicted"/>
<accession>A0A1H0L5H7</accession>
<reference evidence="2" key="1">
    <citation type="submission" date="2016-10" db="EMBL/GenBank/DDBJ databases">
        <authorList>
            <person name="Varghese N."/>
            <person name="Submissions S."/>
        </authorList>
    </citation>
    <scope>NUCLEOTIDE SEQUENCE [LARGE SCALE GENOMIC DNA]</scope>
    <source>
        <strain evidence="2">CGMCC 1.6444</strain>
    </source>
</reference>
<gene>
    <name evidence="1" type="ORF">SAMN04487957_10917</name>
</gene>
<dbReference type="STRING" id="419597.SAMN04487957_10917"/>
<name>A0A1H0L5H7_9GAMM</name>
<dbReference type="AlphaFoldDB" id="A0A1H0L5H7"/>
<organism evidence="1 2">
    <name type="scientific">Halomonas shengliensis</name>
    <dbReference type="NCBI Taxonomy" id="419597"/>
    <lineage>
        <taxon>Bacteria</taxon>
        <taxon>Pseudomonadati</taxon>
        <taxon>Pseudomonadota</taxon>
        <taxon>Gammaproteobacteria</taxon>
        <taxon>Oceanospirillales</taxon>
        <taxon>Halomonadaceae</taxon>
        <taxon>Halomonas</taxon>
    </lineage>
</organism>
<dbReference type="RefSeq" id="WP_143004425.1">
    <property type="nucleotide sequence ID" value="NZ_FNIV01000009.1"/>
</dbReference>
<dbReference type="Proteomes" id="UP000199075">
    <property type="component" value="Unassembled WGS sequence"/>
</dbReference>
<dbReference type="OrthoDB" id="9788790at2"/>